<evidence type="ECO:0000256" key="1">
    <source>
        <dbReference type="ARBA" id="ARBA00022741"/>
    </source>
</evidence>
<dbReference type="Pfam" id="PF00501">
    <property type="entry name" value="AMP-binding"/>
    <property type="match status" value="2"/>
</dbReference>
<keyword evidence="2" id="KW-0067">ATP-binding</keyword>
<dbReference type="GO" id="GO:0004467">
    <property type="term" value="F:long-chain fatty acid-CoA ligase activity"/>
    <property type="evidence" value="ECO:0007669"/>
    <property type="project" value="TreeGrafter"/>
</dbReference>
<comment type="caution">
    <text evidence="4">The sequence shown here is derived from an EMBL/GenBank/DDBJ whole genome shotgun (WGS) entry which is preliminary data.</text>
</comment>
<protein>
    <submittedName>
        <fullName evidence="4">Long-chain-fatty-acid--CoA ligase</fullName>
    </submittedName>
</protein>
<dbReference type="AlphaFoldDB" id="A0A1V9ZPS7"/>
<dbReference type="Gene3D" id="3.40.50.12780">
    <property type="entry name" value="N-terminal domain of ligase-like"/>
    <property type="match status" value="2"/>
</dbReference>
<keyword evidence="4" id="KW-0436">Ligase</keyword>
<name>A0A1V9ZPS7_9STRA</name>
<dbReference type="PANTHER" id="PTHR43272:SF33">
    <property type="entry name" value="AMP-BINDING DOMAIN-CONTAINING PROTEIN-RELATED"/>
    <property type="match status" value="1"/>
</dbReference>
<evidence type="ECO:0000256" key="2">
    <source>
        <dbReference type="ARBA" id="ARBA00022840"/>
    </source>
</evidence>
<dbReference type="InterPro" id="IPR042099">
    <property type="entry name" value="ANL_N_sf"/>
</dbReference>
<accession>A0A1V9ZPS7</accession>
<dbReference type="InterPro" id="IPR020845">
    <property type="entry name" value="AMP-binding_CS"/>
</dbReference>
<dbReference type="OrthoDB" id="1700726at2759"/>
<keyword evidence="5" id="KW-1185">Reference proteome</keyword>
<dbReference type="PANTHER" id="PTHR43272">
    <property type="entry name" value="LONG-CHAIN-FATTY-ACID--COA LIGASE"/>
    <property type="match status" value="1"/>
</dbReference>
<keyword evidence="1" id="KW-0547">Nucleotide-binding</keyword>
<dbReference type="STRING" id="74557.A0A1V9ZPS7"/>
<proteinExistence type="predicted"/>
<feature type="domain" description="AMP-dependent synthetase/ligase" evidence="3">
    <location>
        <begin position="824"/>
        <end position="1121"/>
    </location>
</feature>
<dbReference type="Proteomes" id="UP000243217">
    <property type="component" value="Unassembled WGS sequence"/>
</dbReference>
<dbReference type="GO" id="GO:0005783">
    <property type="term" value="C:endoplasmic reticulum"/>
    <property type="evidence" value="ECO:0007669"/>
    <property type="project" value="TreeGrafter"/>
</dbReference>
<evidence type="ECO:0000313" key="5">
    <source>
        <dbReference type="Proteomes" id="UP000243217"/>
    </source>
</evidence>
<organism evidence="4 5">
    <name type="scientific">Thraustotheca clavata</name>
    <dbReference type="NCBI Taxonomy" id="74557"/>
    <lineage>
        <taxon>Eukaryota</taxon>
        <taxon>Sar</taxon>
        <taxon>Stramenopiles</taxon>
        <taxon>Oomycota</taxon>
        <taxon>Saprolegniomycetes</taxon>
        <taxon>Saprolegniales</taxon>
        <taxon>Achlyaceae</taxon>
        <taxon>Thraustotheca</taxon>
    </lineage>
</organism>
<evidence type="ECO:0000313" key="4">
    <source>
        <dbReference type="EMBL" id="OQS00035.1"/>
    </source>
</evidence>
<dbReference type="EMBL" id="JNBS01001765">
    <property type="protein sequence ID" value="OQS00035.1"/>
    <property type="molecule type" value="Genomic_DNA"/>
</dbReference>
<sequence length="1125" mass="122857">MLLFVTLLTDSKLAQIPIVSMIATPKDGVVPAVVTLAVGGFLYHQLSSTPIARPQQFSTIDHSQATAQNGAVYQDLKGLDNAPNFTLRDKLVQTVKEFPEKPFLGHRPIDADGNAGPYTWQTYGQCYERIECIASGLAHEKMLEPTADGNTFLCIYMKNRPEWVLAQYSAYYLGGTIVPIYDTLGPNATSFILNQTLASTIVCTTAEVNNVLSKAKAVPTLKNIVLCDVSVINNELQTKASELGIKLSTILDIEATGRQNKQEAVDISPSSVAILMYTSGTTGNPKGALLTHANINAVRIANHARVEIGEALEMLNKHPTTLSYLPLAHIAEQTLQASLIHKAGGIGFYQGDPLKILDDIQALRPTIFASVPRLLNRIYDKVMEAALSAGGFKTWLFMKALTTKVSNLQSGYPTHALYDRLVFSKLRAKLGLDQCKLFFVGAAPLSPAVLSFFRVMLNCMCLEIYGQTEACGCVTMTDHRDLIAGTVGSPLASAELKLVSVPDMGYNVTDTVHGEGNQAIAVCGRGEVCIRGPSLFLGYFKKPEMTAEVMDKDGWVHSGDIGVWTTDGRLKIVDRKKNLFKLSQGEYVAPEKVENVIQSSTLVAAAFVYGDSLRSSLVAVIVPDESAITNLAATLNLSGTIADWCKSPKINERILQDIVRVSKAEGLFGFETVRAIHLEPVPFSVDNGLTTPTFKLKRHAATKIYAGEIDLLVDCFIINSHRLLLLALTNIHPLIILKQTQKVDLDLNGLIESPKITLMDQLQKAVREFPEKPFLGHRPVDANGDAGPYIWQTYAQCYERIQNIASGLAHEKMLEPTVDGNNTIIVPIYDTLGSNATAFILNQTLTSTIVCTTAEVKNLLEKATGVPTLKNIVLCDVSVINNELQTKASIKLSTILEIELTGRQHKQEEVNISPNSIALLMYTSGTTGNPKGVLLTHNNVSAVPIANHSRLVIKEGYCVLNHHPIVISYLPLAHVAEQVLHVSTINKAGAIGFYQGDPLKIIDDIRALRPTFLSVPRLLNRIYDKVIEAELAAGGYQARLFTTALNTKIKNLKDGNTTHDLYDQLVFSKIRAKLGLDRCEVFYTGAAPLSPAVLSFFRVMLNCLCIESYGQTEACGAITMTDHRE</sequence>
<dbReference type="GO" id="GO:0016020">
    <property type="term" value="C:membrane"/>
    <property type="evidence" value="ECO:0007669"/>
    <property type="project" value="TreeGrafter"/>
</dbReference>
<reference evidence="4 5" key="1">
    <citation type="journal article" date="2014" name="Genome Biol. Evol.">
        <title>The secreted proteins of Achlya hypogyna and Thraustotheca clavata identify the ancestral oomycete secretome and reveal gene acquisitions by horizontal gene transfer.</title>
        <authorList>
            <person name="Misner I."/>
            <person name="Blouin N."/>
            <person name="Leonard G."/>
            <person name="Richards T.A."/>
            <person name="Lane C.E."/>
        </authorList>
    </citation>
    <scope>NUCLEOTIDE SEQUENCE [LARGE SCALE GENOMIC DNA]</scope>
    <source>
        <strain evidence="4 5">ATCC 34112</strain>
    </source>
</reference>
<dbReference type="PROSITE" id="PS00455">
    <property type="entry name" value="AMP_BINDING"/>
    <property type="match status" value="2"/>
</dbReference>
<dbReference type="SUPFAM" id="SSF56801">
    <property type="entry name" value="Acetyl-CoA synthetase-like"/>
    <property type="match status" value="2"/>
</dbReference>
<dbReference type="InterPro" id="IPR000873">
    <property type="entry name" value="AMP-dep_synth/lig_dom"/>
</dbReference>
<dbReference type="GO" id="GO:0005524">
    <property type="term" value="F:ATP binding"/>
    <property type="evidence" value="ECO:0007669"/>
    <property type="project" value="UniProtKB-KW"/>
</dbReference>
<gene>
    <name evidence="4" type="ORF">THRCLA_06290</name>
</gene>
<evidence type="ECO:0000259" key="3">
    <source>
        <dbReference type="Pfam" id="PF00501"/>
    </source>
</evidence>
<feature type="domain" description="AMP-dependent synthetase/ligase" evidence="3">
    <location>
        <begin position="94"/>
        <end position="540"/>
    </location>
</feature>